<dbReference type="Proteomes" id="UP000076420">
    <property type="component" value="Unassembled WGS sequence"/>
</dbReference>
<feature type="compositionally biased region" description="Basic and acidic residues" evidence="1">
    <location>
        <begin position="42"/>
        <end position="56"/>
    </location>
</feature>
<sequence>MGPNHLSWIYQVSELTFVLVFCMLLLLPVSSAYSLQESDVPTYKEKRDTPNRENRNGLKLGSGGVELACQIHPRNCPLFRKRSMQIESLLKPFQVLEVRDSDEDAAREVGGLQSRAVPDRFRKSLLELLNNQAYEADEK</sequence>
<evidence type="ECO:0000313" key="4">
    <source>
        <dbReference type="Proteomes" id="UP000076420"/>
    </source>
</evidence>
<organism evidence="3 4">
    <name type="scientific">Biomphalaria glabrata</name>
    <name type="common">Bloodfluke planorb</name>
    <name type="synonym">Freshwater snail</name>
    <dbReference type="NCBI Taxonomy" id="6526"/>
    <lineage>
        <taxon>Eukaryota</taxon>
        <taxon>Metazoa</taxon>
        <taxon>Spiralia</taxon>
        <taxon>Lophotrochozoa</taxon>
        <taxon>Mollusca</taxon>
        <taxon>Gastropoda</taxon>
        <taxon>Heterobranchia</taxon>
        <taxon>Euthyneura</taxon>
        <taxon>Panpulmonata</taxon>
        <taxon>Hygrophila</taxon>
        <taxon>Lymnaeoidea</taxon>
        <taxon>Planorbidae</taxon>
        <taxon>Biomphalaria</taxon>
    </lineage>
</organism>
<gene>
    <name evidence="3" type="primary">106059516</name>
</gene>
<dbReference type="EnsemblMetazoa" id="BGLB032454-RA">
    <property type="protein sequence ID" value="BGLB032454-PA"/>
    <property type="gene ID" value="BGLB032454"/>
</dbReference>
<evidence type="ECO:0000313" key="3">
    <source>
        <dbReference type="EnsemblMetazoa" id="BGLB032454-PA"/>
    </source>
</evidence>
<evidence type="ECO:0000256" key="1">
    <source>
        <dbReference type="SAM" id="MobiDB-lite"/>
    </source>
</evidence>
<dbReference type="AlphaFoldDB" id="A0A2C9LLN2"/>
<evidence type="ECO:0000256" key="2">
    <source>
        <dbReference type="SAM" id="SignalP"/>
    </source>
</evidence>
<accession>A0A2C9LLN2</accession>
<feature type="signal peptide" evidence="2">
    <location>
        <begin position="1"/>
        <end position="32"/>
    </location>
</feature>
<keyword evidence="2" id="KW-0732">Signal</keyword>
<feature type="region of interest" description="Disordered" evidence="1">
    <location>
        <begin position="38"/>
        <end position="59"/>
    </location>
</feature>
<protein>
    <submittedName>
        <fullName evidence="3">Uncharacterized protein</fullName>
    </submittedName>
</protein>
<proteinExistence type="predicted"/>
<dbReference type="VEuPathDB" id="VectorBase:BGLB032454"/>
<name>A0A2C9LLN2_BIOGL</name>
<reference evidence="3" key="1">
    <citation type="submission" date="2020-05" db="UniProtKB">
        <authorList>
            <consortium name="EnsemblMetazoa"/>
        </authorList>
    </citation>
    <scope>IDENTIFICATION</scope>
    <source>
        <strain evidence="3">BB02</strain>
    </source>
</reference>
<dbReference type="KEGG" id="bgt:106059516"/>
<feature type="chain" id="PRO_5014285118" evidence="2">
    <location>
        <begin position="33"/>
        <end position="139"/>
    </location>
</feature>
<dbReference type="EnsemblMetazoa" id="BGLB032454-RB">
    <property type="protein sequence ID" value="BGLB032454-PB"/>
    <property type="gene ID" value="BGLB032454"/>
</dbReference>